<evidence type="ECO:0000256" key="1">
    <source>
        <dbReference type="SAM" id="MobiDB-lite"/>
    </source>
</evidence>
<dbReference type="Proteomes" id="UP000661025">
    <property type="component" value="Unassembled WGS sequence"/>
</dbReference>
<organism evidence="2 3">
    <name type="scientific">Streptomyces caniscabiei</name>
    <dbReference type="NCBI Taxonomy" id="2746961"/>
    <lineage>
        <taxon>Bacteria</taxon>
        <taxon>Bacillati</taxon>
        <taxon>Actinomycetota</taxon>
        <taxon>Actinomycetes</taxon>
        <taxon>Kitasatosporales</taxon>
        <taxon>Streptomycetaceae</taxon>
        <taxon>Streptomyces</taxon>
    </lineage>
</organism>
<protein>
    <submittedName>
        <fullName evidence="2">Uncharacterized protein</fullName>
    </submittedName>
</protein>
<gene>
    <name evidence="2" type="ORF">IHE70_44505</name>
</gene>
<evidence type="ECO:0000313" key="3">
    <source>
        <dbReference type="Proteomes" id="UP000661025"/>
    </source>
</evidence>
<dbReference type="AlphaFoldDB" id="A0A927QK07"/>
<reference evidence="2" key="1">
    <citation type="submission" date="2020-09" db="EMBL/GenBank/DDBJ databases">
        <title>Streptomyces canutascabiei sp. nov., which causes potato common scab and is distributed across the world.</title>
        <authorList>
            <person name="Nguyen H.P."/>
            <person name="Weisberg A.J."/>
            <person name="Chang J.H."/>
            <person name="Clarke C.R."/>
        </authorList>
    </citation>
    <scope>NUCLEOTIDE SEQUENCE</scope>
    <source>
        <strain evidence="2">ID-01-6.2a</strain>
    </source>
</reference>
<accession>A0A927QK07</accession>
<evidence type="ECO:0000313" key="2">
    <source>
        <dbReference type="EMBL" id="MBD9730108.1"/>
    </source>
</evidence>
<proteinExistence type="predicted"/>
<sequence length="600" mass="66745">MRCFAEDGSASRDFRFDALPVAEGLRQGLAMTFSRRTAPGGGLRSLDSMLSAYRAAVAFARYLSTLGWPPTELARLVPEHLDGYFDSRKGKAVRAGDELADLKRLLKHAEGLSEAMTAKLGESNPRRPRTTSRKESYSAHELKRIADAARSDLRAAAARIRANREILRRFRQGEELGGNRRQLELLDFIDRFGDVPRWPCTHGQRAGQDVVHRWVFRYGAIDDLVCQLHLSGMEATAGLVLLTAMTGQNKSVLLKTPAVHHRADGYTGATPTAIVEAHKPRRGRRAHMSLALSDLPDWISIPSDPEDVSARDELHTPFGLYVLLHELAARSRELTGTDRLLIGWSGTGGGRVGRGLRQQVTDRWVFRWAQGHGLMADKPDAEGYPVPLTVTLELLRLTYVELHQKPVAHTEQTLATDYLARNRGNLTAYRKVVAEALNDEVAKARARGVMARLTRVDLERARTDAAAVADEYGVNAITLKRMIAGELDTVMNACINHRDGPHASPGEPCRASFMLCLGCPCARALPRHLPLQVLVHDRLAERRLEMTPLQWTQRFALPHAQLADLIAQHDEADVMDARANITDSDRAVVTRFLNRELDLR</sequence>
<feature type="region of interest" description="Disordered" evidence="1">
    <location>
        <begin position="116"/>
        <end position="138"/>
    </location>
</feature>
<name>A0A927QK07_9ACTN</name>
<comment type="caution">
    <text evidence="2">The sequence shown here is derived from an EMBL/GenBank/DDBJ whole genome shotgun (WGS) entry which is preliminary data.</text>
</comment>
<dbReference type="EMBL" id="JACYXT010000038">
    <property type="protein sequence ID" value="MBD9730108.1"/>
    <property type="molecule type" value="Genomic_DNA"/>
</dbReference>